<comment type="caution">
    <text evidence="4">The sequence shown here is derived from an EMBL/GenBank/DDBJ whole genome shotgun (WGS) entry which is preliminary data.</text>
</comment>
<dbReference type="SUPFAM" id="SSF50129">
    <property type="entry name" value="GroES-like"/>
    <property type="match status" value="1"/>
</dbReference>
<evidence type="ECO:0000256" key="1">
    <source>
        <dbReference type="ARBA" id="ARBA00022857"/>
    </source>
</evidence>
<gene>
    <name evidence="4" type="ORF">EBT44_00615</name>
</gene>
<evidence type="ECO:0000313" key="4">
    <source>
        <dbReference type="EMBL" id="NBR93362.1"/>
    </source>
</evidence>
<dbReference type="InterPro" id="IPR013149">
    <property type="entry name" value="ADH-like_C"/>
</dbReference>
<dbReference type="GO" id="GO:0008270">
    <property type="term" value="F:zinc ion binding"/>
    <property type="evidence" value="ECO:0007669"/>
    <property type="project" value="InterPro"/>
</dbReference>
<dbReference type="GO" id="GO:0003960">
    <property type="term" value="F:quinone reductase (NADPH) activity"/>
    <property type="evidence" value="ECO:0007669"/>
    <property type="project" value="TreeGrafter"/>
</dbReference>
<feature type="domain" description="Enoyl reductase (ER)" evidence="3">
    <location>
        <begin position="1"/>
        <end position="283"/>
    </location>
</feature>
<dbReference type="Gene3D" id="3.90.180.10">
    <property type="entry name" value="Medium-chain alcohol dehydrogenases, catalytic domain"/>
    <property type="match status" value="1"/>
</dbReference>
<dbReference type="InterPro" id="IPR020843">
    <property type="entry name" value="ER"/>
</dbReference>
<dbReference type="SUPFAM" id="SSF51735">
    <property type="entry name" value="NAD(P)-binding Rossmann-fold domains"/>
    <property type="match status" value="1"/>
</dbReference>
<dbReference type="Pfam" id="PF00107">
    <property type="entry name" value="ADH_zinc_N"/>
    <property type="match status" value="1"/>
</dbReference>
<dbReference type="GO" id="GO:0005829">
    <property type="term" value="C:cytosol"/>
    <property type="evidence" value="ECO:0007669"/>
    <property type="project" value="TreeGrafter"/>
</dbReference>
<keyword evidence="1" id="KW-0521">NADP</keyword>
<dbReference type="PROSITE" id="PS01162">
    <property type="entry name" value="QOR_ZETA_CRYSTAL"/>
    <property type="match status" value="1"/>
</dbReference>
<keyword evidence="2" id="KW-0560">Oxidoreductase</keyword>
<accession>A0A965GBN7</accession>
<dbReference type="InterPro" id="IPR036291">
    <property type="entry name" value="NAD(P)-bd_dom_sf"/>
</dbReference>
<dbReference type="SMART" id="SM00829">
    <property type="entry name" value="PKS_ER"/>
    <property type="match status" value="1"/>
</dbReference>
<reference evidence="4" key="1">
    <citation type="submission" date="2018-10" db="EMBL/GenBank/DDBJ databases">
        <title>Iterative Subtractive Binning of Freshwater Chronoseries Metagenomes Recovers Nearly Complete Genomes from over Four Hundred Novel Species.</title>
        <authorList>
            <person name="Rodriguez-R L.M."/>
            <person name="Tsementzi D."/>
            <person name="Luo C."/>
            <person name="Konstantinidis K.T."/>
        </authorList>
    </citation>
    <scope>NUCLEOTIDE SEQUENCE</scope>
    <source>
        <strain evidence="4">WB5_2A_028</strain>
    </source>
</reference>
<evidence type="ECO:0000259" key="3">
    <source>
        <dbReference type="SMART" id="SM00829"/>
    </source>
</evidence>
<protein>
    <submittedName>
        <fullName evidence="4">Quinone oxidoreductase</fullName>
    </submittedName>
</protein>
<organism evidence="4 5">
    <name type="scientific">Candidatus Fonsibacter lacus</name>
    <dbReference type="NCBI Taxonomy" id="2576439"/>
    <lineage>
        <taxon>Bacteria</taxon>
        <taxon>Pseudomonadati</taxon>
        <taxon>Pseudomonadota</taxon>
        <taxon>Alphaproteobacteria</taxon>
        <taxon>Candidatus Pelagibacterales</taxon>
        <taxon>Candidatus Pelagibacterales incertae sedis</taxon>
        <taxon>Candidatus Fonsibacter</taxon>
    </lineage>
</organism>
<dbReference type="GO" id="GO:0070402">
    <property type="term" value="F:NADPH binding"/>
    <property type="evidence" value="ECO:0007669"/>
    <property type="project" value="TreeGrafter"/>
</dbReference>
<dbReference type="InterPro" id="IPR002364">
    <property type="entry name" value="Quin_OxRdtase/zeta-crystal_CS"/>
</dbReference>
<dbReference type="PANTHER" id="PTHR48106:SF13">
    <property type="entry name" value="QUINONE OXIDOREDUCTASE-RELATED"/>
    <property type="match status" value="1"/>
</dbReference>
<evidence type="ECO:0000313" key="5">
    <source>
        <dbReference type="Proteomes" id="UP000740727"/>
    </source>
</evidence>
<dbReference type="InterPro" id="IPR011032">
    <property type="entry name" value="GroES-like_sf"/>
</dbReference>
<dbReference type="EMBL" id="RFXN01000003">
    <property type="protein sequence ID" value="NBR93362.1"/>
    <property type="molecule type" value="Genomic_DNA"/>
</dbReference>
<proteinExistence type="predicted"/>
<evidence type="ECO:0000256" key="2">
    <source>
        <dbReference type="ARBA" id="ARBA00023002"/>
    </source>
</evidence>
<dbReference type="AlphaFoldDB" id="A0A965GBN7"/>
<sequence length="288" mass="31206">MRVKIELAGVNFIDVYHRRGQYPLHLSDGTGSGIGIEGIGRTPDGHRIFWLNALGSYAQEINLFAKDITALPKTSLANEEILPLLCQGLTAHYLVDSAFRVEQGQWALVTAAAGGVGLLLTQLLKIRGANVIALASTSKRAVLAKEHGADLAGTYRELEELTAKATGGAGVDVVFDSVGKDYFDICLSSLTSSGMYVLYGAASGPVPPFDLMRLNSKSLAIRRPTLATYTATEAERIRRLTDLITLAEGKLLRYPRTKIFSLSEVKSAHQLIESRSYTGKIGIDPWKI</sequence>
<dbReference type="PANTHER" id="PTHR48106">
    <property type="entry name" value="QUINONE OXIDOREDUCTASE PIG3-RELATED"/>
    <property type="match status" value="1"/>
</dbReference>
<dbReference type="Proteomes" id="UP000740727">
    <property type="component" value="Unassembled WGS sequence"/>
</dbReference>
<dbReference type="GO" id="GO:0035925">
    <property type="term" value="F:mRNA 3'-UTR AU-rich region binding"/>
    <property type="evidence" value="ECO:0007669"/>
    <property type="project" value="TreeGrafter"/>
</dbReference>
<name>A0A965GBN7_9PROT</name>
<dbReference type="Gene3D" id="3.40.50.720">
    <property type="entry name" value="NAD(P)-binding Rossmann-like Domain"/>
    <property type="match status" value="1"/>
</dbReference>